<dbReference type="InterPro" id="IPR007358">
    <property type="entry name" value="Nucleoid_associated_NdpA"/>
</dbReference>
<dbReference type="EMBL" id="BK014708">
    <property type="protein sequence ID" value="DAD68739.1"/>
    <property type="molecule type" value="Genomic_DNA"/>
</dbReference>
<dbReference type="GO" id="GO:0009295">
    <property type="term" value="C:nucleoid"/>
    <property type="evidence" value="ECO:0007669"/>
    <property type="project" value="InterPro"/>
</dbReference>
<sequence length="359" mass="40942">MMTETNYSFEGLVIEKIITHRIYPKNENRDRVEPKISTQLIDLPITARRTLENRLTKALGNKSHGIEMSIANTAENSFFQIAAAIQLKEEAEFIEDSAQFAHMLTDAQLNTNAPGGILLVLKGRVGDTGKPFLCVIKAEPQDGFRTKEEDDFITIEFLEELLLTDSARLFKIGFLVAETVRPQEQIQSGNYRAFLYDHLMTQTETRPAASYFYQVFLGMSIATSSRKLTQNFFEWTRNFIDNSDLSDDEKLDTHEALRVTLKSAAATISVNDFAQNYLPEDKQKAYTEFMIAKDFPQNAVSKDIEYIKTRLRKRRSYGFSNGVVILTPPEHTQDYMEIAPTEDGEYTVVTIKGQLQQQK</sequence>
<reference evidence="1" key="1">
    <citation type="journal article" date="2021" name="Proc. Natl. Acad. Sci. U.S.A.">
        <title>A Catalog of Tens of Thousands of Viruses from Human Metagenomes Reveals Hidden Associations with Chronic Diseases.</title>
        <authorList>
            <person name="Tisza M.J."/>
            <person name="Buck C.B."/>
        </authorList>
    </citation>
    <scope>NUCLEOTIDE SEQUENCE</scope>
    <source>
        <strain evidence="1">CtT1Q6</strain>
    </source>
</reference>
<proteinExistence type="predicted"/>
<name>A0A8S5LFT0_9CAUD</name>
<dbReference type="Pfam" id="PF04245">
    <property type="entry name" value="NA37"/>
    <property type="match status" value="1"/>
</dbReference>
<evidence type="ECO:0000313" key="1">
    <source>
        <dbReference type="EMBL" id="DAD68739.1"/>
    </source>
</evidence>
<accession>A0A8S5LFT0</accession>
<protein>
    <submittedName>
        <fullName evidence="1">37-kD nucleoid-associated bacterial protein</fullName>
    </submittedName>
</protein>
<organism evidence="1">
    <name type="scientific">Myoviridae sp. ctT1Q6</name>
    <dbReference type="NCBI Taxonomy" id="2823546"/>
    <lineage>
        <taxon>Viruses</taxon>
        <taxon>Duplodnaviria</taxon>
        <taxon>Heunggongvirae</taxon>
        <taxon>Uroviricota</taxon>
        <taxon>Caudoviricetes</taxon>
    </lineage>
</organism>